<feature type="region of interest" description="Disordered" evidence="1">
    <location>
        <begin position="1506"/>
        <end position="1534"/>
    </location>
</feature>
<organism evidence="2 3">
    <name type="scientific">Paramuricea clavata</name>
    <name type="common">Red gorgonian</name>
    <name type="synonym">Violescent sea-whip</name>
    <dbReference type="NCBI Taxonomy" id="317549"/>
    <lineage>
        <taxon>Eukaryota</taxon>
        <taxon>Metazoa</taxon>
        <taxon>Cnidaria</taxon>
        <taxon>Anthozoa</taxon>
        <taxon>Octocorallia</taxon>
        <taxon>Malacalcyonacea</taxon>
        <taxon>Plexauridae</taxon>
        <taxon>Paramuricea</taxon>
    </lineage>
</organism>
<evidence type="ECO:0000313" key="2">
    <source>
        <dbReference type="EMBL" id="CAB3994567.1"/>
    </source>
</evidence>
<dbReference type="Proteomes" id="UP001152795">
    <property type="component" value="Unassembled WGS sequence"/>
</dbReference>
<dbReference type="InterPro" id="IPR033467">
    <property type="entry name" value="Tesmin/TSO1-like_CXC"/>
</dbReference>
<reference evidence="2" key="1">
    <citation type="submission" date="2020-04" db="EMBL/GenBank/DDBJ databases">
        <authorList>
            <person name="Alioto T."/>
            <person name="Alioto T."/>
            <person name="Gomez Garrido J."/>
        </authorList>
    </citation>
    <scope>NUCLEOTIDE SEQUENCE</scope>
    <source>
        <strain evidence="2">A484AB</strain>
    </source>
</reference>
<feature type="compositionally biased region" description="Acidic residues" evidence="1">
    <location>
        <begin position="1510"/>
        <end position="1534"/>
    </location>
</feature>
<accession>A0A6S7HHD1</accession>
<dbReference type="EMBL" id="CACRXK020002490">
    <property type="protein sequence ID" value="CAB3994567.1"/>
    <property type="molecule type" value="Genomic_DNA"/>
</dbReference>
<gene>
    <name evidence="2" type="ORF">PACLA_8A086023</name>
</gene>
<dbReference type="PANTHER" id="PTHR46704">
    <property type="entry name" value="CXC DOMAIN-CONTAINING PROTEIN-RELATED"/>
    <property type="match status" value="1"/>
</dbReference>
<keyword evidence="3" id="KW-1185">Reference proteome</keyword>
<evidence type="ECO:0000256" key="1">
    <source>
        <dbReference type="SAM" id="MobiDB-lite"/>
    </source>
</evidence>
<sequence>MSYHLTCYRSFTDITKLERARKIAASEPPKRCSASTDEHGDPAEKVQRTTRQSFGVNYGIEATPRSSNVLPKCCLICKESGPIYVTNTASKKRVKQDLSLAQTVTAGLLQKAAEMRNDESVLVHIRGKDCVAVEARYHKKCYQKYTKVLSNIKNTKPPVTEPTVYDKAFDLFCLNVMEKRIINNKEILLLSYLLKKFIGIVNEIDGSDVPYQSARLKKRIQSRYPQVVFHASKTMVKGTLVYSGDIVPGEIADDMLEADRSDSDEEDDDDEAENNVGEGLNRNACDIAPHQLFHVAMEIRKMLKESKGIDGWPPDSSDLTLERATESIPTKLFNFIAWTLGYSNEPAMDERVVMSRSQMCKVVSICQDLVYAEAKGKKQMQKSLALGMTVRQISGSTKLINILHGLGHSVSSSIVCKHDSALASISNASDDVIIPRNINVGHFTTIVWDNNHFNEETLTGKGTTHVANGIVIQRGEPALNSKVIVSKKIRTVKAPDHDIQPYISTKKGVPLLCQDSAELDLDIHNNHQLQLPGINLDFAYIICRVCSFDIGDIIPGWSGFNSQMVANVPDVSNIGYLPVIDSPATDLATVNEMLKQSVSISQRLELPEIVLVFDEAIYAKAQMIRWKEEEFRNRIVVRLGEFHTIMSYCSGIGKIFQDAGLKDIMIESEIVASGSVKGVLTGKHYNRCIRAHKVVFEAMQRLRFLAFYESLPDNEAEKLSSFSVDLLDSIDETLPEFCSNDDRFIAWKEAFNSFVKKRSEENPTFLFWSTYIDMIQLLLLFVRATRTSDWQLHLSALRSMIPWFFATDRVNYSRYGPCYWLEMSLLESTHPYVAENIEDNWTVQRQKDRQFSSVPCDQTIEQTLNKDSKMKGGLVGFTLNRGAVHRWILGQAERSAISRMCQDMANISEVTRGLKDLDKTRIKYDANAVADVMELVNTMINPFDNEYPSLVHLCNGSVASDDVESDMKNMYERGEAAAVSYIDTNILSENPDIYTPIKKMNLRTFSSMNKKVRSKTKKGEIVALKNSKNLFAKMVLIARSRDLDMKDVLQYSLRPFPLPLATVEGNLVKTTKSKLLNTIESETQDAFVESVDGESALIVDAMAILQMMKVASSTFGELAHDLLIKIIKMATLSRSKRIDFVGDRYPTHSIKNLEREKRSEGGSFLVKIYGEQQRVPRQWKKFLSNGKNKEELMKFLFEVWSIANPQLLNGVEVFITHENKCHKLTESNNVLICCNVEELTCDHEEADTRMVCHAKNASLMYPNVIIKSPDTDVFFIALNACSKISAQIFFETGNQNKRRIISLEKVKQHVGSQWCSAFVGFHSFTGCDTTSSFHGKGKTTTLKVARSKDVHLSCFANLGTSVSPSDEIILQLSNYVCHLYGYEHQSDVNLVRYLAFKAGKYEEEMLPPNEDSLLLHIYRAVYQCYIWRNATQPILNLPNFTEHGWTIDESGKVCVKWMSLPPAPDSMLVLVNCKCTKGCENNRCSCKKSGLQCTDVCKCCDCKNGKADSDDPDDSDNDVFDCSDCSSDSEQESD</sequence>
<evidence type="ECO:0000313" key="3">
    <source>
        <dbReference type="Proteomes" id="UP001152795"/>
    </source>
</evidence>
<feature type="compositionally biased region" description="Acidic residues" evidence="1">
    <location>
        <begin position="258"/>
        <end position="273"/>
    </location>
</feature>
<feature type="region of interest" description="Disordered" evidence="1">
    <location>
        <begin position="258"/>
        <end position="282"/>
    </location>
</feature>
<dbReference type="PANTHER" id="PTHR46704:SF9">
    <property type="entry name" value="BHLH DOMAIN-CONTAINING PROTEIN"/>
    <property type="match status" value="1"/>
</dbReference>
<feature type="compositionally biased region" description="Basic and acidic residues" evidence="1">
    <location>
        <begin position="36"/>
        <end position="47"/>
    </location>
</feature>
<protein>
    <submittedName>
        <fullName evidence="2">Uncharacterized protein</fullName>
    </submittedName>
</protein>
<comment type="caution">
    <text evidence="2">The sequence shown here is derived from an EMBL/GenBank/DDBJ whole genome shotgun (WGS) entry which is preliminary data.</text>
</comment>
<dbReference type="SMART" id="SM01114">
    <property type="entry name" value="CXC"/>
    <property type="match status" value="1"/>
</dbReference>
<feature type="region of interest" description="Disordered" evidence="1">
    <location>
        <begin position="25"/>
        <end position="48"/>
    </location>
</feature>
<proteinExistence type="predicted"/>
<dbReference type="OrthoDB" id="6021232at2759"/>
<name>A0A6S7HHD1_PARCT</name>